<dbReference type="Pfam" id="PF05170">
    <property type="entry name" value="AsmA"/>
    <property type="match status" value="1"/>
</dbReference>
<dbReference type="RefSeq" id="WP_129876921.1">
    <property type="nucleotide sequence ID" value="NZ_SEWG01000004.1"/>
</dbReference>
<dbReference type="GO" id="GO:0090313">
    <property type="term" value="P:regulation of protein targeting to membrane"/>
    <property type="evidence" value="ECO:0007669"/>
    <property type="project" value="TreeGrafter"/>
</dbReference>
<protein>
    <submittedName>
        <fullName evidence="3">AsmA family protein</fullName>
    </submittedName>
</protein>
<dbReference type="OrthoDB" id="1489065at2"/>
<dbReference type="Proteomes" id="UP000293331">
    <property type="component" value="Unassembled WGS sequence"/>
</dbReference>
<feature type="transmembrane region" description="Helical" evidence="1">
    <location>
        <begin position="12"/>
        <end position="32"/>
    </location>
</feature>
<dbReference type="PANTHER" id="PTHR30441:SF8">
    <property type="entry name" value="DUF748 DOMAIN-CONTAINING PROTEIN"/>
    <property type="match status" value="1"/>
</dbReference>
<dbReference type="InterPro" id="IPR052894">
    <property type="entry name" value="AsmA-related"/>
</dbReference>
<dbReference type="GO" id="GO:0005886">
    <property type="term" value="C:plasma membrane"/>
    <property type="evidence" value="ECO:0007669"/>
    <property type="project" value="TreeGrafter"/>
</dbReference>
<name>A0A4Q5LKW9_9SPHI</name>
<keyword evidence="1" id="KW-1133">Transmembrane helix</keyword>
<accession>A0A4Q5LKW9</accession>
<keyword evidence="4" id="KW-1185">Reference proteome</keyword>
<dbReference type="EMBL" id="SEWG01000004">
    <property type="protein sequence ID" value="RYU90266.1"/>
    <property type="molecule type" value="Genomic_DNA"/>
</dbReference>
<dbReference type="AlphaFoldDB" id="A0A4Q5LKW9"/>
<evidence type="ECO:0000259" key="2">
    <source>
        <dbReference type="Pfam" id="PF05170"/>
    </source>
</evidence>
<evidence type="ECO:0000256" key="1">
    <source>
        <dbReference type="SAM" id="Phobius"/>
    </source>
</evidence>
<feature type="domain" description="AsmA" evidence="2">
    <location>
        <begin position="1"/>
        <end position="260"/>
    </location>
</feature>
<gene>
    <name evidence="3" type="ORF">EWM62_12105</name>
</gene>
<evidence type="ECO:0000313" key="4">
    <source>
        <dbReference type="Proteomes" id="UP000293331"/>
    </source>
</evidence>
<reference evidence="3 4" key="1">
    <citation type="submission" date="2019-02" db="EMBL/GenBank/DDBJ databases">
        <title>Bacterial novel species Mucilaginibacter sp. 17JY9-4 isolated from soil.</title>
        <authorList>
            <person name="Jung H.-Y."/>
        </authorList>
    </citation>
    <scope>NUCLEOTIDE SEQUENCE [LARGE SCALE GENOMIC DNA]</scope>
    <source>
        <strain evidence="3 4">17JY9-4</strain>
    </source>
</reference>
<keyword evidence="1" id="KW-0472">Membrane</keyword>
<sequence length="809" mass="89434">MPKWLKLSLKILAGFVLLVVLILVGATLYITYNKAKVLKMVNEQLDKSVDGTLIIGDMKPNFFRGFPDISLTLKNVIIRDKKFAQHKHTLLDAKDFNVSVNTAALLRGTIDINHIDITNAAIDLFTDSTGYSNTAVFKKDNKKVKDNPSESSSSTQLKKFSLSNVTFTVDDRSKHKLFNFAVNDISGKMQYPDSGWRANFHLDVLAKSMAFNSLRGSFIKNQQLKGDFNAGYNEKTGKINVSVLPLNIGDSPFKINAVFATADKPSPNFTINIVADQILWRRASALLAPNITQVLNRFNISKPMDVTCRLDGSFGGTDGGPKLYVTAKVKDSKITIPGGELDDCSFDGIFTNNYVKDKGFGDDNSAIKLIGLKGSYNHLPFTIDTGSIINLIKPIATGNFKSNFPAADLNWFLEDNVAKFSNGTADMNLRYTADIIDYKINKPIIRGSINLRNTDIYYLPRNLKLKNNSISLNFVGDDLVLNNIRLQSGRSIVTMEGRVNNFLNLYYNAPEKILLTWQIRSPQLYLGEFIGFLGQRKGAPVTKSRANSGNIVDQLSNVLERGKAEMHMNVAKVYYKKFLATDATADLITTEDGIIIKNIGVKHAGGSLRINGKVMQGKSLNNFAVNTTVSHVNMREFFYAFNNFGLQDFTAENLKGFLSAKTNITGGVTDAGNLVPHSIKGTLDLNLQDAALINFKPLMGVGKFAFPFRDLKNITIPKLDAHFVVNGDMITIKPMQVSSSVLNVDVAGVYGLTKGTDIALDIPLRNPGKDSLITDKAELAKKRFKGIVLHIRAHEENGKMKIGWNKNHK</sequence>
<evidence type="ECO:0000313" key="3">
    <source>
        <dbReference type="EMBL" id="RYU90266.1"/>
    </source>
</evidence>
<keyword evidence="1" id="KW-0812">Transmembrane</keyword>
<dbReference type="PANTHER" id="PTHR30441">
    <property type="entry name" value="DUF748 DOMAIN-CONTAINING PROTEIN"/>
    <property type="match status" value="1"/>
</dbReference>
<proteinExistence type="predicted"/>
<dbReference type="InterPro" id="IPR007844">
    <property type="entry name" value="AsmA"/>
</dbReference>
<comment type="caution">
    <text evidence="3">The sequence shown here is derived from an EMBL/GenBank/DDBJ whole genome shotgun (WGS) entry which is preliminary data.</text>
</comment>
<organism evidence="3 4">
    <name type="scientific">Mucilaginibacter terrigena</name>
    <dbReference type="NCBI Taxonomy" id="2492395"/>
    <lineage>
        <taxon>Bacteria</taxon>
        <taxon>Pseudomonadati</taxon>
        <taxon>Bacteroidota</taxon>
        <taxon>Sphingobacteriia</taxon>
        <taxon>Sphingobacteriales</taxon>
        <taxon>Sphingobacteriaceae</taxon>
        <taxon>Mucilaginibacter</taxon>
    </lineage>
</organism>